<reference evidence="3 4" key="1">
    <citation type="submission" date="2014-02" db="EMBL/GenBank/DDBJ databases">
        <title>Single nucleus genome sequencing reveals high similarity among nuclei of an endomycorrhizal fungus.</title>
        <authorList>
            <person name="Lin K."/>
            <person name="Geurts R."/>
            <person name="Zhang Z."/>
            <person name="Limpens E."/>
            <person name="Saunders D.G."/>
            <person name="Mu D."/>
            <person name="Pang E."/>
            <person name="Cao H."/>
            <person name="Cha H."/>
            <person name="Lin T."/>
            <person name="Zhou Q."/>
            <person name="Shang Y."/>
            <person name="Li Y."/>
            <person name="Ivanov S."/>
            <person name="Sharma T."/>
            <person name="Velzen R.V."/>
            <person name="Ruijter N.D."/>
            <person name="Aanen D.K."/>
            <person name="Win J."/>
            <person name="Kamoun S."/>
            <person name="Bisseling T."/>
            <person name="Huang S."/>
        </authorList>
    </citation>
    <scope>NUCLEOTIDE SEQUENCE [LARGE SCALE GENOMIC DNA]</scope>
    <source>
        <strain evidence="4">DAOM197198w</strain>
    </source>
</reference>
<evidence type="ECO:0008006" key="5">
    <source>
        <dbReference type="Google" id="ProtNLM"/>
    </source>
</evidence>
<dbReference type="SMART" id="SM00225">
    <property type="entry name" value="BTB"/>
    <property type="match status" value="1"/>
</dbReference>
<dbReference type="Proteomes" id="UP000022910">
    <property type="component" value="Unassembled WGS sequence"/>
</dbReference>
<dbReference type="InterPro" id="IPR011333">
    <property type="entry name" value="SKP1/BTB/POZ_sf"/>
</dbReference>
<dbReference type="InterPro" id="IPR000210">
    <property type="entry name" value="BTB/POZ_dom"/>
</dbReference>
<dbReference type="Gene3D" id="3.30.710.10">
    <property type="entry name" value="Potassium Channel Kv1.1, Chain A"/>
    <property type="match status" value="1"/>
</dbReference>
<proteinExistence type="predicted"/>
<dbReference type="InterPro" id="IPR006571">
    <property type="entry name" value="TLDc_dom"/>
</dbReference>
<dbReference type="SUPFAM" id="SSF54695">
    <property type="entry name" value="POZ domain"/>
    <property type="match status" value="1"/>
</dbReference>
<comment type="caution">
    <text evidence="3">The sequence shown here is derived from an EMBL/GenBank/DDBJ whole genome shotgun (WGS) entry which is preliminary data.</text>
</comment>
<feature type="domain" description="TLDc" evidence="2">
    <location>
        <begin position="295"/>
        <end position="478"/>
    </location>
</feature>
<evidence type="ECO:0000259" key="2">
    <source>
        <dbReference type="PROSITE" id="PS51886"/>
    </source>
</evidence>
<evidence type="ECO:0000313" key="4">
    <source>
        <dbReference type="Proteomes" id="UP000022910"/>
    </source>
</evidence>
<evidence type="ECO:0000313" key="3">
    <source>
        <dbReference type="EMBL" id="EXX71434.1"/>
    </source>
</evidence>
<dbReference type="PANTHER" id="PTHR24410:SF23">
    <property type="entry name" value="BTB DOMAIN-CONTAINING PROTEIN-RELATED"/>
    <property type="match status" value="1"/>
</dbReference>
<dbReference type="PANTHER" id="PTHR24410">
    <property type="entry name" value="HL07962P-RELATED"/>
    <property type="match status" value="1"/>
</dbReference>
<dbReference type="PROSITE" id="PS51886">
    <property type="entry name" value="TLDC"/>
    <property type="match status" value="1"/>
</dbReference>
<sequence>MSIKLHKVLLRDFSSMLKYSNDYDTIIQVGENQSMKEFFAHSIILKVRSTYFRRALSHEWIIKKNNMFEFKKPNIDPAVFEMILNYIYHGELKLSKSGGFVFKLLIASDELLFEELFLALQYFLINERSFWIRDELIFVLNTVFALPNCNVVQDFCMKILRNKKYFMNSRNFPLLKKNTLFELLKRDDFLGDEAIVWDCLIKWSIEQTPSLKNKNRNRWNKDDFKELKETFDQFIPFIRFLEISSADFFDKVRPFKAIIPYNIYKECMKFYMKGSLPENINILPPRIGKLNIQSKIIKPEHAYVIANWIEGKNAKDVRNENNLQYRFNLLYSSSRDGFNVCTFRRKCMNKGPCLLLIKPDPDAPDSVRPIASVQQNLAKIYGEYYSGIFTQDIWECKSKNFIFSFANDNDIKNSKITRMNCKPGIVVNRCGKDLDPTITFHMKRGNIYVNNFFYNDDNVINANINQFVSMDIEVFLVSDGQYETAREFRRSGNIRTSSWGRN</sequence>
<accession>A0A015KV01</accession>
<gene>
    <name evidence="3" type="ORF">RirG_078500</name>
</gene>
<organism evidence="3 4">
    <name type="scientific">Rhizophagus irregularis (strain DAOM 197198w)</name>
    <name type="common">Glomus intraradices</name>
    <dbReference type="NCBI Taxonomy" id="1432141"/>
    <lineage>
        <taxon>Eukaryota</taxon>
        <taxon>Fungi</taxon>
        <taxon>Fungi incertae sedis</taxon>
        <taxon>Mucoromycota</taxon>
        <taxon>Glomeromycotina</taxon>
        <taxon>Glomeromycetes</taxon>
        <taxon>Glomerales</taxon>
        <taxon>Glomeraceae</taxon>
        <taxon>Rhizophagus</taxon>
    </lineage>
</organism>
<feature type="domain" description="BTB" evidence="1">
    <location>
        <begin position="23"/>
        <end position="96"/>
    </location>
</feature>
<keyword evidence="4" id="KW-1185">Reference proteome</keyword>
<dbReference type="OrthoDB" id="2304837at2759"/>
<dbReference type="CDD" id="cd18186">
    <property type="entry name" value="BTB_POZ_ZBTB_KLHL-like"/>
    <property type="match status" value="1"/>
</dbReference>
<dbReference type="Pfam" id="PF07534">
    <property type="entry name" value="TLD"/>
    <property type="match status" value="1"/>
</dbReference>
<dbReference type="AlphaFoldDB" id="A0A015KV01"/>
<name>A0A015KV01_RHIIW</name>
<dbReference type="EMBL" id="JEMT01016126">
    <property type="protein sequence ID" value="EXX71434.1"/>
    <property type="molecule type" value="Genomic_DNA"/>
</dbReference>
<protein>
    <recommendedName>
        <fullName evidence="5">BTB domain-containing protein</fullName>
    </recommendedName>
</protein>
<dbReference type="PROSITE" id="PS50097">
    <property type="entry name" value="BTB"/>
    <property type="match status" value="1"/>
</dbReference>
<dbReference type="InterPro" id="IPR051481">
    <property type="entry name" value="BTB-POZ/Galectin-3-binding"/>
</dbReference>
<evidence type="ECO:0000259" key="1">
    <source>
        <dbReference type="PROSITE" id="PS50097"/>
    </source>
</evidence>
<dbReference type="Pfam" id="PF00651">
    <property type="entry name" value="BTB"/>
    <property type="match status" value="1"/>
</dbReference>
<dbReference type="HOGENOM" id="CLU_021542_0_1_1"/>